<evidence type="ECO:0000259" key="9">
    <source>
        <dbReference type="PROSITE" id="PS50011"/>
    </source>
</evidence>
<dbReference type="PROSITE" id="PS00107">
    <property type="entry name" value="PROTEIN_KINASE_ATP"/>
    <property type="match status" value="1"/>
</dbReference>
<dbReference type="PANTHER" id="PTHR43289:SF6">
    <property type="entry name" value="SERINE_THREONINE-PROTEIN KINASE NEKL-3"/>
    <property type="match status" value="1"/>
</dbReference>
<keyword evidence="4 7" id="KW-0547">Nucleotide-binding</keyword>
<feature type="compositionally biased region" description="Basic residues" evidence="8">
    <location>
        <begin position="267"/>
        <end position="277"/>
    </location>
</feature>
<reference evidence="10 11" key="1">
    <citation type="submission" date="2024-07" db="EMBL/GenBank/DDBJ databases">
        <authorList>
            <person name="Thanompreechachai J."/>
            <person name="Duangmal K."/>
        </authorList>
    </citation>
    <scope>NUCLEOTIDE SEQUENCE [LARGE SCALE GENOMIC DNA]</scope>
    <source>
        <strain evidence="10 11">KCTC 19886</strain>
    </source>
</reference>
<evidence type="ECO:0000313" key="11">
    <source>
        <dbReference type="Proteomes" id="UP001555826"/>
    </source>
</evidence>
<dbReference type="InterPro" id="IPR000719">
    <property type="entry name" value="Prot_kinase_dom"/>
</dbReference>
<dbReference type="EC" id="2.7.11.1" evidence="1"/>
<evidence type="ECO:0000256" key="8">
    <source>
        <dbReference type="SAM" id="MobiDB-lite"/>
    </source>
</evidence>
<dbReference type="Gene3D" id="1.10.510.10">
    <property type="entry name" value="Transferase(Phosphotransferase) domain 1"/>
    <property type="match status" value="1"/>
</dbReference>
<evidence type="ECO:0000256" key="7">
    <source>
        <dbReference type="PROSITE-ProRule" id="PRU10141"/>
    </source>
</evidence>
<evidence type="ECO:0000256" key="4">
    <source>
        <dbReference type="ARBA" id="ARBA00022741"/>
    </source>
</evidence>
<comment type="caution">
    <text evidence="10">The sequence shown here is derived from an EMBL/GenBank/DDBJ whole genome shotgun (WGS) entry which is preliminary data.</text>
</comment>
<dbReference type="Gene3D" id="3.30.200.20">
    <property type="entry name" value="Phosphorylase Kinase, domain 1"/>
    <property type="match status" value="1"/>
</dbReference>
<dbReference type="SUPFAM" id="SSF56112">
    <property type="entry name" value="Protein kinase-like (PK-like)"/>
    <property type="match status" value="1"/>
</dbReference>
<proteinExistence type="predicted"/>
<dbReference type="Pfam" id="PF00069">
    <property type="entry name" value="Pkinase"/>
    <property type="match status" value="1"/>
</dbReference>
<evidence type="ECO:0000313" key="10">
    <source>
        <dbReference type="EMBL" id="MEW9265411.1"/>
    </source>
</evidence>
<keyword evidence="3" id="KW-0808">Transferase</keyword>
<evidence type="ECO:0000256" key="1">
    <source>
        <dbReference type="ARBA" id="ARBA00012513"/>
    </source>
</evidence>
<keyword evidence="5 10" id="KW-0418">Kinase</keyword>
<evidence type="ECO:0000256" key="6">
    <source>
        <dbReference type="ARBA" id="ARBA00022840"/>
    </source>
</evidence>
<dbReference type="EMBL" id="JBFNQN010000007">
    <property type="protein sequence ID" value="MEW9265411.1"/>
    <property type="molecule type" value="Genomic_DNA"/>
</dbReference>
<dbReference type="Proteomes" id="UP001555826">
    <property type="component" value="Unassembled WGS sequence"/>
</dbReference>
<gene>
    <name evidence="10" type="ORF">AB1207_11680</name>
</gene>
<feature type="region of interest" description="Disordered" evidence="8">
    <location>
        <begin position="310"/>
        <end position="330"/>
    </location>
</feature>
<evidence type="ECO:0000256" key="5">
    <source>
        <dbReference type="ARBA" id="ARBA00022777"/>
    </source>
</evidence>
<keyword evidence="6 7" id="KW-0067">ATP-binding</keyword>
<feature type="domain" description="Protein kinase" evidence="9">
    <location>
        <begin position="11"/>
        <end position="266"/>
    </location>
</feature>
<dbReference type="GO" id="GO:0016301">
    <property type="term" value="F:kinase activity"/>
    <property type="evidence" value="ECO:0007669"/>
    <property type="project" value="UniProtKB-KW"/>
</dbReference>
<sequence>MADLPFPDGFEPVGAPLGVGSTAVVWLARRTVDGRLSALKVWRRPLAGPRDRERFVREVRRHADLAATSGHLVSYTWAEPDADPPWIAVEPHGRALADVLAAEGRPPLAEGLAWGHDLLLGLAAVHRSGAVHRDVGVANVLVHEGRAKLCDLGLSTTQGAATEDRAAGTPRFVAPELLAGADPDARSDVYSAAVVLRDVLGEDLPAGLEQTVTAAASVRPGDRPVDAGAFAQRLARDARALGVELPAELPPGPRAALGPGGLERAVPRARSRPRPRPRARLVGGLVGGVAALAAGVVALSAGGFLDGDAQDAGGGAPPRTTAGGTATGAPDAATARADVAADGSPVVLPPATSGRCDQAVTDADPVARPVLTRADGVVVGEVRLFQAPDGGEVCAKLVKPEGSPLRGQETHLALTLCGQGGTCDHDWHAYRIDAGPVVVPAVDGCVSWRASVLDASGREWWVRDATGTWSCA</sequence>
<name>A0ABV3P702_9ACTN</name>
<keyword evidence="11" id="KW-1185">Reference proteome</keyword>
<dbReference type="InterPro" id="IPR011009">
    <property type="entry name" value="Kinase-like_dom_sf"/>
</dbReference>
<feature type="region of interest" description="Disordered" evidence="8">
    <location>
        <begin position="246"/>
        <end position="277"/>
    </location>
</feature>
<feature type="binding site" evidence="7">
    <location>
        <position position="40"/>
    </location>
    <ligand>
        <name>ATP</name>
        <dbReference type="ChEBI" id="CHEBI:30616"/>
    </ligand>
</feature>
<dbReference type="InterPro" id="IPR017441">
    <property type="entry name" value="Protein_kinase_ATP_BS"/>
</dbReference>
<evidence type="ECO:0000256" key="2">
    <source>
        <dbReference type="ARBA" id="ARBA00022527"/>
    </source>
</evidence>
<accession>A0ABV3P702</accession>
<evidence type="ECO:0000256" key="3">
    <source>
        <dbReference type="ARBA" id="ARBA00022679"/>
    </source>
</evidence>
<dbReference type="SMART" id="SM00220">
    <property type="entry name" value="S_TKc"/>
    <property type="match status" value="1"/>
</dbReference>
<keyword evidence="2" id="KW-0723">Serine/threonine-protein kinase</keyword>
<protein>
    <recommendedName>
        <fullName evidence="1">non-specific serine/threonine protein kinase</fullName>
        <ecNumber evidence="1">2.7.11.1</ecNumber>
    </recommendedName>
</protein>
<organism evidence="10 11">
    <name type="scientific">Kineococcus endophyticus</name>
    <dbReference type="NCBI Taxonomy" id="1181883"/>
    <lineage>
        <taxon>Bacteria</taxon>
        <taxon>Bacillati</taxon>
        <taxon>Actinomycetota</taxon>
        <taxon>Actinomycetes</taxon>
        <taxon>Kineosporiales</taxon>
        <taxon>Kineosporiaceae</taxon>
        <taxon>Kineococcus</taxon>
    </lineage>
</organism>
<dbReference type="RefSeq" id="WP_367638473.1">
    <property type="nucleotide sequence ID" value="NZ_JBFNQN010000007.1"/>
</dbReference>
<dbReference type="PROSITE" id="PS50011">
    <property type="entry name" value="PROTEIN_KINASE_DOM"/>
    <property type="match status" value="1"/>
</dbReference>
<dbReference type="PANTHER" id="PTHR43289">
    <property type="entry name" value="MITOGEN-ACTIVATED PROTEIN KINASE KINASE KINASE 20-RELATED"/>
    <property type="match status" value="1"/>
</dbReference>